<organism evidence="2 3">
    <name type="scientific">Pocillopora damicornis</name>
    <name type="common">Cauliflower coral</name>
    <name type="synonym">Millepora damicornis</name>
    <dbReference type="NCBI Taxonomy" id="46731"/>
    <lineage>
        <taxon>Eukaryota</taxon>
        <taxon>Metazoa</taxon>
        <taxon>Cnidaria</taxon>
        <taxon>Anthozoa</taxon>
        <taxon>Hexacorallia</taxon>
        <taxon>Scleractinia</taxon>
        <taxon>Astrocoeniina</taxon>
        <taxon>Pocilloporidae</taxon>
        <taxon>Pocillopora</taxon>
    </lineage>
</organism>
<name>A0A3M6T7Z0_POCDA</name>
<accession>A0A3M6T7Z0</accession>
<dbReference type="GO" id="GO:0005789">
    <property type="term" value="C:endoplasmic reticulum membrane"/>
    <property type="evidence" value="ECO:0007669"/>
    <property type="project" value="TreeGrafter"/>
</dbReference>
<evidence type="ECO:0000313" key="2">
    <source>
        <dbReference type="EMBL" id="RMX37408.1"/>
    </source>
</evidence>
<dbReference type="AlphaFoldDB" id="A0A3M6T7Z0"/>
<protein>
    <submittedName>
        <fullName evidence="2">Uncharacterized protein</fullName>
    </submittedName>
</protein>
<dbReference type="Proteomes" id="UP000275408">
    <property type="component" value="Unassembled WGS sequence"/>
</dbReference>
<feature type="transmembrane region" description="Helical" evidence="1">
    <location>
        <begin position="75"/>
        <end position="93"/>
    </location>
</feature>
<evidence type="ECO:0000256" key="1">
    <source>
        <dbReference type="SAM" id="Phobius"/>
    </source>
</evidence>
<keyword evidence="1" id="KW-1133">Transmembrane helix</keyword>
<dbReference type="PANTHER" id="PTHR11102:SF147">
    <property type="entry name" value="SEL1L ADAPTOR SUBUNIT OF ERAD E3 UBIQUITIN LIGASE"/>
    <property type="match status" value="1"/>
</dbReference>
<keyword evidence="1" id="KW-0472">Membrane</keyword>
<dbReference type="EMBL" id="RCHS01004145">
    <property type="protein sequence ID" value="RMX37408.1"/>
    <property type="molecule type" value="Genomic_DNA"/>
</dbReference>
<keyword evidence="1" id="KW-0812">Transmembrane</keyword>
<gene>
    <name evidence="2" type="ORF">pdam_00013799</name>
</gene>
<evidence type="ECO:0000313" key="3">
    <source>
        <dbReference type="Proteomes" id="UP000275408"/>
    </source>
</evidence>
<reference evidence="2 3" key="1">
    <citation type="journal article" date="2018" name="Sci. Rep.">
        <title>Comparative analysis of the Pocillopora damicornis genome highlights role of immune system in coral evolution.</title>
        <authorList>
            <person name="Cunning R."/>
            <person name="Bay R.A."/>
            <person name="Gillette P."/>
            <person name="Baker A.C."/>
            <person name="Traylor-Knowles N."/>
        </authorList>
    </citation>
    <scope>NUCLEOTIDE SEQUENCE [LARGE SCALE GENOMIC DNA]</scope>
    <source>
        <strain evidence="2">RSMAS</strain>
        <tissue evidence="2">Whole animal</tissue>
    </source>
</reference>
<sequence length="97" mass="11224">MFNLGYMHKRELGMRQDIHLAKRFSDLAAQTSPDAQAPVSLALLKLGVFFTWEWIQENYGSLNLSKFTKFIGDDWDIYAMTGLALLFGILLLLRRRQ</sequence>
<comment type="caution">
    <text evidence="2">The sequence shown here is derived from an EMBL/GenBank/DDBJ whole genome shotgun (WGS) entry which is preliminary data.</text>
</comment>
<proteinExistence type="predicted"/>
<dbReference type="PANTHER" id="PTHR11102">
    <property type="entry name" value="SEL-1-LIKE PROTEIN"/>
    <property type="match status" value="1"/>
</dbReference>
<dbReference type="GO" id="GO:0036503">
    <property type="term" value="P:ERAD pathway"/>
    <property type="evidence" value="ECO:0007669"/>
    <property type="project" value="TreeGrafter"/>
</dbReference>
<keyword evidence="3" id="KW-1185">Reference proteome</keyword>
<dbReference type="InterPro" id="IPR050767">
    <property type="entry name" value="Sel1_AlgK"/>
</dbReference>
<dbReference type="STRING" id="46731.A0A3M6T7Z0"/>